<feature type="signal peptide" evidence="1">
    <location>
        <begin position="1"/>
        <end position="20"/>
    </location>
</feature>
<proteinExistence type="predicted"/>
<dbReference type="AlphaFoldDB" id="A0AAJ6B599"/>
<dbReference type="Pfam" id="PF18962">
    <property type="entry name" value="Por_Secre_tail"/>
    <property type="match status" value="1"/>
</dbReference>
<dbReference type="InterPro" id="IPR026444">
    <property type="entry name" value="Secre_tail"/>
</dbReference>
<feature type="domain" description="Secretion system C-terminal sorting" evidence="2">
    <location>
        <begin position="260"/>
        <end position="332"/>
    </location>
</feature>
<feature type="chain" id="PRO_5042496161" evidence="1">
    <location>
        <begin position="21"/>
        <end position="334"/>
    </location>
</feature>
<evidence type="ECO:0000259" key="2">
    <source>
        <dbReference type="Pfam" id="PF18962"/>
    </source>
</evidence>
<dbReference type="Proteomes" id="UP001214530">
    <property type="component" value="Chromosome"/>
</dbReference>
<keyword evidence="1" id="KW-0732">Signal</keyword>
<evidence type="ECO:0000313" key="4">
    <source>
        <dbReference type="Proteomes" id="UP001214530"/>
    </source>
</evidence>
<accession>A0AAJ6B599</accession>
<dbReference type="NCBIfam" id="TIGR04183">
    <property type="entry name" value="Por_Secre_tail"/>
    <property type="match status" value="1"/>
</dbReference>
<name>A0AAJ6B599_9SPHI</name>
<gene>
    <name evidence="3" type="ORF">P0Y49_14230</name>
</gene>
<evidence type="ECO:0000313" key="3">
    <source>
        <dbReference type="EMBL" id="WEK17955.1"/>
    </source>
</evidence>
<sequence>MNHKLFGLLLLSSISLTVNAQISINATDYPVGGGVVYTYKSDTTALSQGESGENKTWNFSQLNTITTSDYITHDCGDTTLCDTFPGSNFYNINVGANSSSFYIKDASGIYLNGYYKPGVKNTFNDPRQILKFPIQYNTSFTDTFASDVNFGNVLFYVESGIISVSVDGYGTVKTPIGTYVNTLRIKTILTIHAIDGTISQTEIYGWYQSGIGSPVMEISNTHSIPEGQPPAFRNYRYITTAPVQQLGIEETQNKTNNIFIYPNPARNQFRVNVGNLKNYAINVRNVLGSTVFKSSPTLNQTETTITTSGWAKGIYIVEVTGIDGSSVPQKIILE</sequence>
<evidence type="ECO:0000256" key="1">
    <source>
        <dbReference type="SAM" id="SignalP"/>
    </source>
</evidence>
<reference evidence="3" key="1">
    <citation type="submission" date="2023-03" db="EMBL/GenBank/DDBJ databases">
        <title>Andean soil-derived lignocellulolytic bacterial consortium as a source of novel taxa and putative plastic-active enzymes.</title>
        <authorList>
            <person name="Diaz-Garcia L."/>
            <person name="Chuvochina M."/>
            <person name="Feuerriegel G."/>
            <person name="Bunk B."/>
            <person name="Sproer C."/>
            <person name="Streit W.R."/>
            <person name="Rodriguez L.M."/>
            <person name="Overmann J."/>
            <person name="Jimenez D.J."/>
        </authorList>
    </citation>
    <scope>NUCLEOTIDE SEQUENCE</scope>
    <source>
        <strain evidence="3">MAG 3858</strain>
    </source>
</reference>
<protein>
    <submittedName>
        <fullName evidence="3">T9SS type A sorting domain-containing protein</fullName>
    </submittedName>
</protein>
<organism evidence="3 4">
    <name type="scientific">Candidatus Pedobacter colombiensis</name>
    <dbReference type="NCBI Taxonomy" id="3121371"/>
    <lineage>
        <taxon>Bacteria</taxon>
        <taxon>Pseudomonadati</taxon>
        <taxon>Bacteroidota</taxon>
        <taxon>Sphingobacteriia</taxon>
        <taxon>Sphingobacteriales</taxon>
        <taxon>Sphingobacteriaceae</taxon>
        <taxon>Pedobacter</taxon>
    </lineage>
</organism>
<dbReference type="EMBL" id="CP119313">
    <property type="protein sequence ID" value="WEK17955.1"/>
    <property type="molecule type" value="Genomic_DNA"/>
</dbReference>